<evidence type="ECO:0000313" key="1">
    <source>
        <dbReference type="EMBL" id="CAE7148082.1"/>
    </source>
</evidence>
<reference evidence="1" key="1">
    <citation type="submission" date="2021-01" db="EMBL/GenBank/DDBJ databases">
        <authorList>
            <person name="Kaushik A."/>
        </authorList>
    </citation>
    <scope>NUCLEOTIDE SEQUENCE</scope>
    <source>
        <strain evidence="1">AG5</strain>
    </source>
</reference>
<sequence>MYSCSIDRRWDMWRPQPGQGPADALANWASKTKAVIEWVPTATRRPDNTIVHTVTPKLTCTKCHPLMDNRGAPLNYPYSDPTRAALLTESVIDDWKRKYHGHYEIIAYSYSVGGYGSSAVFSIIVCYKLKQVLIQDCEGQGPSLKEAKSMASRRLLESGHCMVCL</sequence>
<dbReference type="AlphaFoldDB" id="A0A8H3E4X2"/>
<dbReference type="Proteomes" id="UP000663827">
    <property type="component" value="Unassembled WGS sequence"/>
</dbReference>
<name>A0A8H3E4X2_9AGAM</name>
<dbReference type="EMBL" id="CAJNJQ010001749">
    <property type="protein sequence ID" value="CAE7148082.1"/>
    <property type="molecule type" value="Genomic_DNA"/>
</dbReference>
<accession>A0A8H3E4X2</accession>
<evidence type="ECO:0000313" key="2">
    <source>
        <dbReference type="Proteomes" id="UP000663827"/>
    </source>
</evidence>
<organism evidence="1 2">
    <name type="scientific">Rhizoctonia solani</name>
    <dbReference type="NCBI Taxonomy" id="456999"/>
    <lineage>
        <taxon>Eukaryota</taxon>
        <taxon>Fungi</taxon>
        <taxon>Dikarya</taxon>
        <taxon>Basidiomycota</taxon>
        <taxon>Agaricomycotina</taxon>
        <taxon>Agaricomycetes</taxon>
        <taxon>Cantharellales</taxon>
        <taxon>Ceratobasidiaceae</taxon>
        <taxon>Rhizoctonia</taxon>
    </lineage>
</organism>
<protein>
    <submittedName>
        <fullName evidence="1">Uncharacterized protein</fullName>
    </submittedName>
</protein>
<comment type="caution">
    <text evidence="1">The sequence shown here is derived from an EMBL/GenBank/DDBJ whole genome shotgun (WGS) entry which is preliminary data.</text>
</comment>
<gene>
    <name evidence="1" type="ORF">RDB_LOCUS85583</name>
</gene>
<proteinExistence type="predicted"/>